<accession>A0ABS2NLZ3</accession>
<organism evidence="1 2">
    <name type="scientific">Alkaliphilus hydrothermalis</name>
    <dbReference type="NCBI Taxonomy" id="1482730"/>
    <lineage>
        <taxon>Bacteria</taxon>
        <taxon>Bacillati</taxon>
        <taxon>Bacillota</taxon>
        <taxon>Clostridia</taxon>
        <taxon>Peptostreptococcales</taxon>
        <taxon>Natronincolaceae</taxon>
        <taxon>Alkaliphilus</taxon>
    </lineage>
</organism>
<dbReference type="RefSeq" id="WP_204400230.1">
    <property type="nucleotide sequence ID" value="NZ_JAFBEE010000002.1"/>
</dbReference>
<evidence type="ECO:0000313" key="1">
    <source>
        <dbReference type="EMBL" id="MBM7613946.1"/>
    </source>
</evidence>
<reference evidence="1 2" key="1">
    <citation type="submission" date="2021-01" db="EMBL/GenBank/DDBJ databases">
        <title>Genomic Encyclopedia of Type Strains, Phase IV (KMG-IV): sequencing the most valuable type-strain genomes for metagenomic binning, comparative biology and taxonomic classification.</title>
        <authorList>
            <person name="Goeker M."/>
        </authorList>
    </citation>
    <scope>NUCLEOTIDE SEQUENCE [LARGE SCALE GENOMIC DNA]</scope>
    <source>
        <strain evidence="1 2">DSM 25890</strain>
    </source>
</reference>
<comment type="caution">
    <text evidence="1">The sequence shown here is derived from an EMBL/GenBank/DDBJ whole genome shotgun (WGS) entry which is preliminary data.</text>
</comment>
<keyword evidence="2" id="KW-1185">Reference proteome</keyword>
<dbReference type="EMBL" id="JAFBEE010000002">
    <property type="protein sequence ID" value="MBM7613946.1"/>
    <property type="molecule type" value="Genomic_DNA"/>
</dbReference>
<evidence type="ECO:0000313" key="2">
    <source>
        <dbReference type="Proteomes" id="UP001314796"/>
    </source>
</evidence>
<name>A0ABS2NLZ3_9FIRM</name>
<dbReference type="Proteomes" id="UP001314796">
    <property type="component" value="Unassembled WGS sequence"/>
</dbReference>
<gene>
    <name evidence="1" type="ORF">JOC73_000455</name>
</gene>
<proteinExistence type="predicted"/>
<sequence length="123" mass="14506">MFNNVYKHHKLGGVFVFNYLDQPHNILTEGDKIPVYLFNMKQKSLIMLTERIVFKDNLSIINAYYEKTESDRKTTRYIAALTKSILNKQLIHDITDNTQFQKESENMVMTVEGLLRFEVLTKK</sequence>
<protein>
    <submittedName>
        <fullName evidence="1">Uncharacterized protein</fullName>
    </submittedName>
</protein>